<dbReference type="InterPro" id="IPR012341">
    <property type="entry name" value="6hp_glycosidase-like_sf"/>
</dbReference>
<keyword evidence="1" id="KW-0732">Signal</keyword>
<dbReference type="SUPFAM" id="SSF48208">
    <property type="entry name" value="Six-hairpin glycosidases"/>
    <property type="match status" value="1"/>
</dbReference>
<dbReference type="InterPro" id="IPR008928">
    <property type="entry name" value="6-hairpin_glycosidase_sf"/>
</dbReference>
<dbReference type="PANTHER" id="PTHR31084:SF0">
    <property type="entry name" value="ALPHA-L-FUCOSIDASE 2"/>
    <property type="match status" value="1"/>
</dbReference>
<evidence type="ECO:0000313" key="5">
    <source>
        <dbReference type="EMBL" id="MCF2946650.1"/>
    </source>
</evidence>
<sequence>MATKKIHGCLVFCLCIVITWGRSALADPGPQTLWYNEPASQWEAAFPIGNGRLGAMVYGGVATETIQLNEDTFWAGGPHNNLNVGAKEALPEIRRLLSIGDYDAASKMAEKHITSQGAQGMPYQSAGVLNLEFSGHQNYTHYYRELDLENALTTTRYQIDDVKYQREVFSSFVDNVIIIHLTASEKNALNFSISLSHPDEMPVSVITKSASLLMQGTSIDHEGIKGQVKLANLVKIVKHDGQIEQSDQSLNITNASDVIIVASLATNFNNYKDINANALRKAENYLYMAEKKLTGVNKAYQSALQEHTQFYQEYFNRVSLNLGSNSFVKEPTDIRIKEFANRYDPSLVALYFQFGRYLLISSSQPGSQAANLQGIWNPHSTPPWDSKYTLNINFEMNYWPTEVTQLTELNEPYIRLVRELAESGREAAEKMYGARGWMAHHNTDIWRISGAIDWSWGSWPTSNAWLVEHLWQKYLYSGDETHLKSIYPIMKGACEFFEDFLVLDEKTGWLIVSPSMSPENPAPVTGQKIAAGVTLDNQLLFDLFSHSIRAAKILNLDNSSIQKWQGIIDKLPPMQIGKYHQLQEWLQDWDDPEDHHRHVSHLYGLYPSNLISPIRTPELFNAAKVSLEQRGDPSTGWSMNWKINLWARLLNGNRALKLIKDQIQLVKATSGEAGGTYPNMFDAHPPFQIDGNFGFTSGVVEMLIQSHDGSIHLLPALPEVWPAGEVKGLVARGGFIVDIKWQNGEVNYLKVTSRLGGNLRLRTYAPLPKEQGFKTTIATGSNSNPFYELPKDKPFIKHTNKNLPTLSLDNSFLSEINTKAGQSYIWGQ</sequence>
<dbReference type="GO" id="GO:0016787">
    <property type="term" value="F:hydrolase activity"/>
    <property type="evidence" value="ECO:0007669"/>
    <property type="project" value="UniProtKB-KW"/>
</dbReference>
<gene>
    <name evidence="5" type="ORF">L0668_00895</name>
</gene>
<feature type="chain" id="PRO_5045799495" evidence="1">
    <location>
        <begin position="27"/>
        <end position="828"/>
    </location>
</feature>
<dbReference type="Gene3D" id="2.60.40.1180">
    <property type="entry name" value="Golgi alpha-mannosidase II"/>
    <property type="match status" value="1"/>
</dbReference>
<proteinExistence type="predicted"/>
<dbReference type="InterPro" id="IPR049053">
    <property type="entry name" value="AFCA-like_C"/>
</dbReference>
<dbReference type="Gene3D" id="1.50.10.10">
    <property type="match status" value="1"/>
</dbReference>
<name>A0ABS9D2H5_9ALTE</name>
<dbReference type="InterPro" id="IPR016518">
    <property type="entry name" value="Alpha-L-fucosidase"/>
</dbReference>
<dbReference type="InterPro" id="IPR054363">
    <property type="entry name" value="GH95_cat"/>
</dbReference>
<dbReference type="PANTHER" id="PTHR31084">
    <property type="entry name" value="ALPHA-L-FUCOSIDASE 2"/>
    <property type="match status" value="1"/>
</dbReference>
<organism evidence="5 6">
    <name type="scientific">Paraglaciecola algarum</name>
    <dbReference type="NCBI Taxonomy" id="3050085"/>
    <lineage>
        <taxon>Bacteria</taxon>
        <taxon>Pseudomonadati</taxon>
        <taxon>Pseudomonadota</taxon>
        <taxon>Gammaproteobacteria</taxon>
        <taxon>Alteromonadales</taxon>
        <taxon>Alteromonadaceae</taxon>
        <taxon>Paraglaciecola</taxon>
    </lineage>
</organism>
<dbReference type="InterPro" id="IPR027414">
    <property type="entry name" value="GH95_N_dom"/>
</dbReference>
<dbReference type="InterPro" id="IPR013780">
    <property type="entry name" value="Glyco_hydro_b"/>
</dbReference>
<evidence type="ECO:0000259" key="3">
    <source>
        <dbReference type="Pfam" id="PF21307"/>
    </source>
</evidence>
<dbReference type="Proteomes" id="UP001521137">
    <property type="component" value="Unassembled WGS sequence"/>
</dbReference>
<protein>
    <submittedName>
        <fullName evidence="5">Glycoside hydrolase family 95 protein</fullName>
    </submittedName>
</protein>
<dbReference type="Gene3D" id="2.70.98.50">
    <property type="entry name" value="putative glycoside hydrolase family protein from bacillus halodurans"/>
    <property type="match status" value="1"/>
</dbReference>
<feature type="domain" description="Glycosyl hydrolase family 95 catalytic" evidence="4">
    <location>
        <begin position="300"/>
        <end position="703"/>
    </location>
</feature>
<feature type="domain" description="Glycosyl hydrolase family 95 N-terminal" evidence="2">
    <location>
        <begin position="33"/>
        <end position="270"/>
    </location>
</feature>
<evidence type="ECO:0000256" key="1">
    <source>
        <dbReference type="SAM" id="SignalP"/>
    </source>
</evidence>
<comment type="caution">
    <text evidence="5">The sequence shown here is derived from an EMBL/GenBank/DDBJ whole genome shotgun (WGS) entry which is preliminary data.</text>
</comment>
<accession>A0ABS9D2H5</accession>
<dbReference type="EMBL" id="JAKGAS010000001">
    <property type="protein sequence ID" value="MCF2946650.1"/>
    <property type="molecule type" value="Genomic_DNA"/>
</dbReference>
<dbReference type="RefSeq" id="WP_235310176.1">
    <property type="nucleotide sequence ID" value="NZ_JAKGAS010000001.1"/>
</dbReference>
<dbReference type="PIRSF" id="PIRSF007663">
    <property type="entry name" value="UCP007663"/>
    <property type="match status" value="1"/>
</dbReference>
<keyword evidence="5" id="KW-0378">Hydrolase</keyword>
<evidence type="ECO:0000259" key="4">
    <source>
        <dbReference type="Pfam" id="PF22124"/>
    </source>
</evidence>
<keyword evidence="6" id="KW-1185">Reference proteome</keyword>
<feature type="domain" description="Alpha fucosidase A-like C-terminal" evidence="3">
    <location>
        <begin position="705"/>
        <end position="771"/>
    </location>
</feature>
<evidence type="ECO:0000259" key="2">
    <source>
        <dbReference type="Pfam" id="PF14498"/>
    </source>
</evidence>
<dbReference type="Pfam" id="PF21307">
    <property type="entry name" value="Glyco_hydro_95_C"/>
    <property type="match status" value="1"/>
</dbReference>
<dbReference type="Pfam" id="PF14498">
    <property type="entry name" value="Glyco_hyd_65N_2"/>
    <property type="match status" value="1"/>
</dbReference>
<reference evidence="5 6" key="1">
    <citation type="submission" date="2022-01" db="EMBL/GenBank/DDBJ databases">
        <title>Paraglaciecola sp. G1-23.</title>
        <authorList>
            <person name="Jin M.S."/>
            <person name="Han D.M."/>
            <person name="Kim H.M."/>
            <person name="Jeon C.O."/>
        </authorList>
    </citation>
    <scope>NUCLEOTIDE SEQUENCE [LARGE SCALE GENOMIC DNA]</scope>
    <source>
        <strain evidence="5 6">G1-23</strain>
    </source>
</reference>
<evidence type="ECO:0000313" key="6">
    <source>
        <dbReference type="Proteomes" id="UP001521137"/>
    </source>
</evidence>
<dbReference type="Pfam" id="PF22124">
    <property type="entry name" value="Glyco_hydro_95_cat"/>
    <property type="match status" value="1"/>
</dbReference>
<feature type="signal peptide" evidence="1">
    <location>
        <begin position="1"/>
        <end position="26"/>
    </location>
</feature>